<sequence length="61" mass="6975">MLSELSQFDDSYCSHPAKKQRAVNNNTLRDAQKRQKAPFRAVKLGIFVQNAHENTSRDITV</sequence>
<dbReference type="EMBL" id="AWSU01000330">
    <property type="protein sequence ID" value="ERI74392.1"/>
    <property type="molecule type" value="Genomic_DNA"/>
</dbReference>
<evidence type="ECO:0000313" key="2">
    <source>
        <dbReference type="EMBL" id="ERI74392.1"/>
    </source>
</evidence>
<accession>A0ABC9TSU7</accession>
<evidence type="ECO:0000256" key="1">
    <source>
        <dbReference type="SAM" id="MobiDB-lite"/>
    </source>
</evidence>
<comment type="caution">
    <text evidence="2">The sequence shown here is derived from an EMBL/GenBank/DDBJ whole genome shotgun (WGS) entry which is preliminary data.</text>
</comment>
<proteinExistence type="predicted"/>
<feature type="region of interest" description="Disordered" evidence="1">
    <location>
        <begin position="1"/>
        <end position="35"/>
    </location>
</feature>
<dbReference type="AlphaFoldDB" id="A0ABC9TSU7"/>
<gene>
    <name evidence="2" type="ORF">CLOSYM_04045</name>
</gene>
<evidence type="ECO:0000313" key="3">
    <source>
        <dbReference type="Proteomes" id="UP000016491"/>
    </source>
</evidence>
<organism evidence="2 3">
    <name type="scientific">[Clostridium] symbiosum ATCC 14940</name>
    <dbReference type="NCBI Taxonomy" id="411472"/>
    <lineage>
        <taxon>Bacteria</taxon>
        <taxon>Bacillati</taxon>
        <taxon>Bacillota</taxon>
        <taxon>Clostridia</taxon>
        <taxon>Lachnospirales</taxon>
        <taxon>Lachnospiraceae</taxon>
        <taxon>Otoolea</taxon>
    </lineage>
</organism>
<reference evidence="2 3" key="1">
    <citation type="submission" date="2013-07" db="EMBL/GenBank/DDBJ databases">
        <authorList>
            <person name="Weinstock G."/>
            <person name="Sodergren E."/>
            <person name="Wylie T."/>
            <person name="Fulton L."/>
            <person name="Fulton R."/>
            <person name="Fronick C."/>
            <person name="O'Laughlin M."/>
            <person name="Godfrey J."/>
            <person name="Miner T."/>
            <person name="Herter B."/>
            <person name="Appelbaum E."/>
            <person name="Cordes M."/>
            <person name="Lek S."/>
            <person name="Wollam A."/>
            <person name="Pepin K.H."/>
            <person name="Palsikar V.B."/>
            <person name="Mitreva M."/>
            <person name="Wilson R.K."/>
        </authorList>
    </citation>
    <scope>NUCLEOTIDE SEQUENCE [LARGE SCALE GENOMIC DNA]</scope>
    <source>
        <strain evidence="2 3">ATCC 14940</strain>
    </source>
</reference>
<dbReference type="Proteomes" id="UP000016491">
    <property type="component" value="Unassembled WGS sequence"/>
</dbReference>
<name>A0ABC9TSU7_CLOSY</name>
<protein>
    <submittedName>
        <fullName evidence="2">Uncharacterized protein</fullName>
    </submittedName>
</protein>